<proteinExistence type="predicted"/>
<accession>A0ABV3ZUD8</accession>
<protein>
    <recommendedName>
        <fullName evidence="4">DUF4013 domain-containing protein</fullName>
    </recommendedName>
</protein>
<keyword evidence="3" id="KW-1185">Reference proteome</keyword>
<gene>
    <name evidence="2" type="ORF">AB6724_08860</name>
</gene>
<sequence length="388" mass="43332">MLGFIGIFAVGLGLMLAVSRYAFKVSALASRGITHSSDFRSSQVDEDWKWLPWKFFGVLFVFGIFVGFLASRSVSLGVVANLVVAFLIPATWMVLINTNSLSSAINPFELLATIFGIGKSYLLLCFFLFLLQQGSPMVMLMLLEVAAPALVLPLMSFVVIYFTWVMAAMIGYVMYQHHAALDIDPVQAPDGPATVQFDPAAQEAKRRDAVVAQLVQGNKMDEALSQAREWQREDHQSLPDQRRYFRVLKLTESADALADHAQRFIPLLIAQQRSGEALEAWVSCVKRKPGFRPDSAEACYELAQQAWRVGKPKYVLLLAQDADKRYAGSALVPSMLELAVRAFHQGLAQPIQAVHVYMRMKRLFPDHASTQEAEWMLREELEKLGAKA</sequence>
<evidence type="ECO:0000313" key="3">
    <source>
        <dbReference type="Proteomes" id="UP001561046"/>
    </source>
</evidence>
<feature type="transmembrane region" description="Helical" evidence="1">
    <location>
        <begin position="53"/>
        <end position="71"/>
    </location>
</feature>
<keyword evidence="1" id="KW-1133">Transmembrane helix</keyword>
<dbReference type="Proteomes" id="UP001561046">
    <property type="component" value="Unassembled WGS sequence"/>
</dbReference>
<keyword evidence="1" id="KW-0812">Transmembrane</keyword>
<evidence type="ECO:0008006" key="4">
    <source>
        <dbReference type="Google" id="ProtNLM"/>
    </source>
</evidence>
<keyword evidence="1" id="KW-0472">Membrane</keyword>
<comment type="caution">
    <text evidence="2">The sequence shown here is derived from an EMBL/GenBank/DDBJ whole genome shotgun (WGS) entry which is preliminary data.</text>
</comment>
<feature type="transmembrane region" description="Helical" evidence="1">
    <location>
        <begin position="110"/>
        <end position="131"/>
    </location>
</feature>
<reference evidence="2 3" key="1">
    <citation type="journal article" date="2013" name="Int. J. Syst. Evol. Microbiol.">
        <title>Comamonas guangdongensis sp. nov., isolated from subterranean forest sediment, and emended description of the genus Comamonas.</title>
        <authorList>
            <person name="Zhang J."/>
            <person name="Wang Y."/>
            <person name="Zhou S."/>
            <person name="Wu C."/>
            <person name="He J."/>
            <person name="Li F."/>
        </authorList>
    </citation>
    <scope>NUCLEOTIDE SEQUENCE [LARGE SCALE GENOMIC DNA]</scope>
    <source>
        <strain evidence="2 3">CCTCC AB2011133</strain>
    </source>
</reference>
<dbReference type="RefSeq" id="WP_369338152.1">
    <property type="nucleotide sequence ID" value="NZ_JBFYGN010000008.1"/>
</dbReference>
<feature type="transmembrane region" description="Helical" evidence="1">
    <location>
        <begin position="151"/>
        <end position="175"/>
    </location>
</feature>
<evidence type="ECO:0000313" key="2">
    <source>
        <dbReference type="EMBL" id="MEX8192950.1"/>
    </source>
</evidence>
<feature type="transmembrane region" description="Helical" evidence="1">
    <location>
        <begin position="78"/>
        <end position="98"/>
    </location>
</feature>
<dbReference type="EMBL" id="JBFYGN010000008">
    <property type="protein sequence ID" value="MEX8192950.1"/>
    <property type="molecule type" value="Genomic_DNA"/>
</dbReference>
<organism evidence="2 3">
    <name type="scientific">Comamonas guangdongensis</name>
    <dbReference type="NCBI Taxonomy" id="510515"/>
    <lineage>
        <taxon>Bacteria</taxon>
        <taxon>Pseudomonadati</taxon>
        <taxon>Pseudomonadota</taxon>
        <taxon>Betaproteobacteria</taxon>
        <taxon>Burkholderiales</taxon>
        <taxon>Comamonadaceae</taxon>
        <taxon>Comamonas</taxon>
    </lineage>
</organism>
<evidence type="ECO:0000256" key="1">
    <source>
        <dbReference type="SAM" id="Phobius"/>
    </source>
</evidence>
<name>A0ABV3ZUD8_9BURK</name>